<evidence type="ECO:0000256" key="5">
    <source>
        <dbReference type="ARBA" id="ARBA00022989"/>
    </source>
</evidence>
<keyword evidence="4 7" id="KW-0812">Transmembrane</keyword>
<dbReference type="PANTHER" id="PTHR43386">
    <property type="entry name" value="OLIGOPEPTIDE TRANSPORT SYSTEM PERMEASE PROTEIN APPC"/>
    <property type="match status" value="1"/>
</dbReference>
<dbReference type="CDD" id="cd06261">
    <property type="entry name" value="TM_PBP2"/>
    <property type="match status" value="1"/>
</dbReference>
<evidence type="ECO:0000313" key="9">
    <source>
        <dbReference type="EMBL" id="KDE38792.1"/>
    </source>
</evidence>
<evidence type="ECO:0000256" key="6">
    <source>
        <dbReference type="ARBA" id="ARBA00023136"/>
    </source>
</evidence>
<accession>A0A063Y2M9</accession>
<dbReference type="InterPro" id="IPR050366">
    <property type="entry name" value="BP-dependent_transpt_permease"/>
</dbReference>
<keyword evidence="5 7" id="KW-1133">Transmembrane helix</keyword>
<dbReference type="GO" id="GO:0005886">
    <property type="term" value="C:plasma membrane"/>
    <property type="evidence" value="ECO:0007669"/>
    <property type="project" value="UniProtKB-SubCell"/>
</dbReference>
<dbReference type="STRING" id="267850.ADINL_2693"/>
<feature type="transmembrane region" description="Helical" evidence="7">
    <location>
        <begin position="244"/>
        <end position="264"/>
    </location>
</feature>
<proteinExistence type="inferred from homology"/>
<evidence type="ECO:0000259" key="8">
    <source>
        <dbReference type="PROSITE" id="PS50928"/>
    </source>
</evidence>
<dbReference type="EMBL" id="JMSZ01000036">
    <property type="protein sequence ID" value="KDE38792.1"/>
    <property type="molecule type" value="Genomic_DNA"/>
</dbReference>
<keyword evidence="6 7" id="KW-0472">Membrane</keyword>
<feature type="domain" description="ABC transmembrane type-1" evidence="8">
    <location>
        <begin position="75"/>
        <end position="264"/>
    </location>
</feature>
<dbReference type="Pfam" id="PF00528">
    <property type="entry name" value="BPD_transp_1"/>
    <property type="match status" value="1"/>
</dbReference>
<feature type="transmembrane region" description="Helical" evidence="7">
    <location>
        <begin position="16"/>
        <end position="35"/>
    </location>
</feature>
<comment type="subcellular location">
    <subcellularLocation>
        <location evidence="1 7">Cell membrane</location>
        <topology evidence="1 7">Multi-pass membrane protein</topology>
    </subcellularLocation>
</comment>
<dbReference type="RefSeq" id="WP_051632831.1">
    <property type="nucleotide sequence ID" value="NZ_JMSZ01000036.1"/>
</dbReference>
<keyword evidence="10" id="KW-1185">Reference proteome</keyword>
<evidence type="ECO:0000256" key="1">
    <source>
        <dbReference type="ARBA" id="ARBA00004651"/>
    </source>
</evidence>
<evidence type="ECO:0000256" key="4">
    <source>
        <dbReference type="ARBA" id="ARBA00022692"/>
    </source>
</evidence>
<sequence length="268" mass="29204">MKPFLAWIPGLSRSQWLGAAILMALILFALLEGWLHQGDSTRQNLSNYLAAPSAQEWFGTDHFGRSMLARMGDALRLSLMLSLFCVATAALLGTGLGVCAAWMGGITERLLNFLANTLLALPGLVLVLLLAAIAPGSFLVLYLAISLVLWIEYYRVVRAQTQVVIRSPQLEASRQLGFGRWYLFRRHIWPAIRPSVLTLAAFGAGNAILALASIGFVYVGLQPPVAELGLMVVELLPYYNDAPWALAQPILAIFLLILGFNLLAGKAK</sequence>
<organism evidence="9 10">
    <name type="scientific">Nitrincola lacisaponensis</name>
    <dbReference type="NCBI Taxonomy" id="267850"/>
    <lineage>
        <taxon>Bacteria</taxon>
        <taxon>Pseudomonadati</taxon>
        <taxon>Pseudomonadota</taxon>
        <taxon>Gammaproteobacteria</taxon>
        <taxon>Oceanospirillales</taxon>
        <taxon>Oceanospirillaceae</taxon>
        <taxon>Nitrincola</taxon>
    </lineage>
</organism>
<reference evidence="9 10" key="1">
    <citation type="journal article" date="2005" name="Int. J. Syst. Evol. Microbiol.">
        <title>Nitrincola lacisaponensis gen. nov., sp. nov., a novel alkaliphilic bacterium isolated from an alkaline, saline lake.</title>
        <authorList>
            <person name="Dimitriu P.A."/>
            <person name="Shukla S.K."/>
            <person name="Conradt J."/>
            <person name="Marquez M.C."/>
            <person name="Ventosa A."/>
            <person name="Maglia A."/>
            <person name="Peyton B.M."/>
            <person name="Pinkart H.C."/>
            <person name="Mormile M.R."/>
        </authorList>
    </citation>
    <scope>NUCLEOTIDE SEQUENCE [LARGE SCALE GENOMIC DNA]</scope>
    <source>
        <strain evidence="9 10">4CA</strain>
    </source>
</reference>
<feature type="transmembrane region" description="Helical" evidence="7">
    <location>
        <begin position="123"/>
        <end position="151"/>
    </location>
</feature>
<evidence type="ECO:0000313" key="10">
    <source>
        <dbReference type="Proteomes" id="UP000027318"/>
    </source>
</evidence>
<feature type="transmembrane region" description="Helical" evidence="7">
    <location>
        <begin position="196"/>
        <end position="221"/>
    </location>
</feature>
<dbReference type="InterPro" id="IPR035906">
    <property type="entry name" value="MetI-like_sf"/>
</dbReference>
<dbReference type="InterPro" id="IPR000515">
    <property type="entry name" value="MetI-like"/>
</dbReference>
<dbReference type="GO" id="GO:0071916">
    <property type="term" value="F:dipeptide transmembrane transporter activity"/>
    <property type="evidence" value="ECO:0007669"/>
    <property type="project" value="TreeGrafter"/>
</dbReference>
<evidence type="ECO:0000256" key="2">
    <source>
        <dbReference type="ARBA" id="ARBA00022448"/>
    </source>
</evidence>
<dbReference type="Gene3D" id="1.10.3720.10">
    <property type="entry name" value="MetI-like"/>
    <property type="match status" value="1"/>
</dbReference>
<gene>
    <name evidence="9" type="ORF">ADINL_2693</name>
</gene>
<dbReference type="SUPFAM" id="SSF161098">
    <property type="entry name" value="MetI-like"/>
    <property type="match status" value="1"/>
</dbReference>
<dbReference type="AlphaFoldDB" id="A0A063Y2M9"/>
<feature type="transmembrane region" description="Helical" evidence="7">
    <location>
        <begin position="77"/>
        <end position="103"/>
    </location>
</feature>
<comment type="caution">
    <text evidence="9">The sequence shown here is derived from an EMBL/GenBank/DDBJ whole genome shotgun (WGS) entry which is preliminary data.</text>
</comment>
<dbReference type="Proteomes" id="UP000027318">
    <property type="component" value="Unassembled WGS sequence"/>
</dbReference>
<dbReference type="PROSITE" id="PS50928">
    <property type="entry name" value="ABC_TM1"/>
    <property type="match status" value="1"/>
</dbReference>
<dbReference type="OrthoDB" id="9783218at2"/>
<protein>
    <submittedName>
        <fullName evidence="9">Dipeptide transport system permease protein DppC</fullName>
    </submittedName>
</protein>
<name>A0A063Y2M9_9GAMM</name>
<evidence type="ECO:0000256" key="3">
    <source>
        <dbReference type="ARBA" id="ARBA00022475"/>
    </source>
</evidence>
<evidence type="ECO:0000256" key="7">
    <source>
        <dbReference type="RuleBase" id="RU363032"/>
    </source>
</evidence>
<comment type="similarity">
    <text evidence="7">Belongs to the binding-protein-dependent transport system permease family.</text>
</comment>
<dbReference type="PANTHER" id="PTHR43386:SF1">
    <property type="entry name" value="D,D-DIPEPTIDE TRANSPORT SYSTEM PERMEASE PROTEIN DDPC-RELATED"/>
    <property type="match status" value="1"/>
</dbReference>
<keyword evidence="3" id="KW-1003">Cell membrane</keyword>
<keyword evidence="2 7" id="KW-0813">Transport</keyword>